<organism evidence="18 19">
    <name type="scientific">Thiosulfativibrio zosterae</name>
    <dbReference type="NCBI Taxonomy" id="2675053"/>
    <lineage>
        <taxon>Bacteria</taxon>
        <taxon>Pseudomonadati</taxon>
        <taxon>Pseudomonadota</taxon>
        <taxon>Gammaproteobacteria</taxon>
        <taxon>Thiotrichales</taxon>
        <taxon>Piscirickettsiaceae</taxon>
        <taxon>Thiosulfativibrio</taxon>
    </lineage>
</organism>
<evidence type="ECO:0000256" key="12">
    <source>
        <dbReference type="ARBA" id="ARBA00023136"/>
    </source>
</evidence>
<dbReference type="GO" id="GO:0005886">
    <property type="term" value="C:plasma membrane"/>
    <property type="evidence" value="ECO:0007669"/>
    <property type="project" value="UniProtKB-SubCell"/>
</dbReference>
<dbReference type="Pfam" id="PF09397">
    <property type="entry name" value="FtsK_gamma"/>
    <property type="match status" value="1"/>
</dbReference>
<dbReference type="Gene3D" id="1.10.10.10">
    <property type="entry name" value="Winged helix-like DNA-binding domain superfamily/Winged helix DNA-binding domain"/>
    <property type="match status" value="1"/>
</dbReference>
<dbReference type="AlphaFoldDB" id="A0A6F8PMH3"/>
<dbReference type="InterPro" id="IPR025199">
    <property type="entry name" value="FtsK_4TM"/>
</dbReference>
<feature type="transmembrane region" description="Helical" evidence="16">
    <location>
        <begin position="166"/>
        <end position="188"/>
    </location>
</feature>
<keyword evidence="19" id="KW-1185">Reference proteome</keyword>
<evidence type="ECO:0000256" key="5">
    <source>
        <dbReference type="ARBA" id="ARBA00022618"/>
    </source>
</evidence>
<evidence type="ECO:0000256" key="9">
    <source>
        <dbReference type="ARBA" id="ARBA00022840"/>
    </source>
</evidence>
<dbReference type="InterPro" id="IPR041027">
    <property type="entry name" value="FtsK_alpha"/>
</dbReference>
<dbReference type="RefSeq" id="WP_173291126.1">
    <property type="nucleotide sequence ID" value="NZ_AP021888.1"/>
</dbReference>
<keyword evidence="4" id="KW-1003">Cell membrane</keyword>
<dbReference type="CDD" id="cd01127">
    <property type="entry name" value="TrwB_TraG_TraD_VirD4"/>
    <property type="match status" value="1"/>
</dbReference>
<dbReference type="InterPro" id="IPR050206">
    <property type="entry name" value="FtsK/SpoIIIE/SftA"/>
</dbReference>
<feature type="region of interest" description="Disordered" evidence="15">
    <location>
        <begin position="229"/>
        <end position="266"/>
    </location>
</feature>
<feature type="region of interest" description="Disordered" evidence="15">
    <location>
        <begin position="764"/>
        <end position="788"/>
    </location>
</feature>
<evidence type="ECO:0000256" key="2">
    <source>
        <dbReference type="ARBA" id="ARBA00006474"/>
    </source>
</evidence>
<dbReference type="GO" id="GO:0007059">
    <property type="term" value="P:chromosome segregation"/>
    <property type="evidence" value="ECO:0007669"/>
    <property type="project" value="UniProtKB-KW"/>
</dbReference>
<dbReference type="InterPro" id="IPR027417">
    <property type="entry name" value="P-loop_NTPase"/>
</dbReference>
<keyword evidence="7 14" id="KW-0547">Nucleotide-binding</keyword>
<evidence type="ECO:0000256" key="7">
    <source>
        <dbReference type="ARBA" id="ARBA00022741"/>
    </source>
</evidence>
<evidence type="ECO:0000259" key="17">
    <source>
        <dbReference type="PROSITE" id="PS50901"/>
    </source>
</evidence>
<protein>
    <recommendedName>
        <fullName evidence="3">DNA translocase FtsK</fullName>
    </recommendedName>
</protein>
<evidence type="ECO:0000256" key="1">
    <source>
        <dbReference type="ARBA" id="ARBA00004651"/>
    </source>
</evidence>
<gene>
    <name evidence="18" type="ORF">THMIRHAT_10570</name>
</gene>
<dbReference type="Gene3D" id="3.30.980.40">
    <property type="match status" value="1"/>
</dbReference>
<reference evidence="19" key="1">
    <citation type="submission" date="2019-11" db="EMBL/GenBank/DDBJ databases">
        <title>Isolation and characterization of two novel species in the genus Thiomicrorhabdus.</title>
        <authorList>
            <person name="Mochizuki J."/>
            <person name="Kojima H."/>
            <person name="Fukui M."/>
        </authorList>
    </citation>
    <scope>NUCLEOTIDE SEQUENCE [LARGE SCALE GENOMIC DNA]</scope>
    <source>
        <strain evidence="19">AkT22</strain>
    </source>
</reference>
<dbReference type="SUPFAM" id="SSF46785">
    <property type="entry name" value="Winged helix' DNA-binding domain"/>
    <property type="match status" value="1"/>
</dbReference>
<evidence type="ECO:0000256" key="14">
    <source>
        <dbReference type="PROSITE-ProRule" id="PRU00289"/>
    </source>
</evidence>
<evidence type="ECO:0000313" key="18">
    <source>
        <dbReference type="EMBL" id="BBP43311.1"/>
    </source>
</evidence>
<dbReference type="SUPFAM" id="SSF52540">
    <property type="entry name" value="P-loop containing nucleoside triphosphate hydrolases"/>
    <property type="match status" value="1"/>
</dbReference>
<feature type="binding site" evidence="14">
    <location>
        <begin position="510"/>
        <end position="517"/>
    </location>
    <ligand>
        <name>ATP</name>
        <dbReference type="ChEBI" id="CHEBI:30616"/>
    </ligand>
</feature>
<accession>A0A6F8PMH3</accession>
<feature type="transmembrane region" description="Helical" evidence="16">
    <location>
        <begin position="87"/>
        <end position="111"/>
    </location>
</feature>
<name>A0A6F8PMH3_9GAMM</name>
<dbReference type="GO" id="GO:0005524">
    <property type="term" value="F:ATP binding"/>
    <property type="evidence" value="ECO:0007669"/>
    <property type="project" value="UniProtKB-UniRule"/>
</dbReference>
<dbReference type="InterPro" id="IPR018541">
    <property type="entry name" value="Ftsk_gamma"/>
</dbReference>
<dbReference type="SMART" id="SM00843">
    <property type="entry name" value="Ftsk_gamma"/>
    <property type="match status" value="1"/>
</dbReference>
<feature type="transmembrane region" description="Helical" evidence="16">
    <location>
        <begin position="200"/>
        <end position="218"/>
    </location>
</feature>
<keyword evidence="8" id="KW-0159">Chromosome partition</keyword>
<evidence type="ECO:0000256" key="16">
    <source>
        <dbReference type="SAM" id="Phobius"/>
    </source>
</evidence>
<dbReference type="InterPro" id="IPR036390">
    <property type="entry name" value="WH_DNA-bd_sf"/>
</dbReference>
<dbReference type="PROSITE" id="PS50901">
    <property type="entry name" value="FTSK"/>
    <property type="match status" value="1"/>
</dbReference>
<dbReference type="FunFam" id="3.40.50.300:FF:000209">
    <property type="entry name" value="Cell division protein FtsK"/>
    <property type="match status" value="1"/>
</dbReference>
<feature type="transmembrane region" description="Helical" evidence="16">
    <location>
        <begin position="38"/>
        <end position="57"/>
    </location>
</feature>
<evidence type="ECO:0000256" key="11">
    <source>
        <dbReference type="ARBA" id="ARBA00023125"/>
    </source>
</evidence>
<dbReference type="PANTHER" id="PTHR22683">
    <property type="entry name" value="SPORULATION PROTEIN RELATED"/>
    <property type="match status" value="1"/>
</dbReference>
<keyword evidence="5" id="KW-0132">Cell division</keyword>
<evidence type="ECO:0000256" key="4">
    <source>
        <dbReference type="ARBA" id="ARBA00022475"/>
    </source>
</evidence>
<comment type="similarity">
    <text evidence="2">Belongs to the FtsK/SpoIIIE/SftA family.</text>
</comment>
<keyword evidence="9 14" id="KW-0067">ATP-binding</keyword>
<keyword evidence="6 16" id="KW-0812">Transmembrane</keyword>
<dbReference type="PANTHER" id="PTHR22683:SF41">
    <property type="entry name" value="DNA TRANSLOCASE FTSK"/>
    <property type="match status" value="1"/>
</dbReference>
<dbReference type="Pfam" id="PF17854">
    <property type="entry name" value="FtsK_alpha"/>
    <property type="match status" value="1"/>
</dbReference>
<evidence type="ECO:0000256" key="8">
    <source>
        <dbReference type="ARBA" id="ARBA00022829"/>
    </source>
</evidence>
<keyword evidence="11" id="KW-0238">DNA-binding</keyword>
<dbReference type="KEGG" id="tzo:THMIRHAT_10570"/>
<keyword evidence="13" id="KW-0131">Cell cycle</keyword>
<keyword evidence="12 16" id="KW-0472">Membrane</keyword>
<dbReference type="InterPro" id="IPR036388">
    <property type="entry name" value="WH-like_DNA-bd_sf"/>
</dbReference>
<dbReference type="Gene3D" id="3.40.50.300">
    <property type="entry name" value="P-loop containing nucleotide triphosphate hydrolases"/>
    <property type="match status" value="1"/>
</dbReference>
<evidence type="ECO:0000256" key="15">
    <source>
        <dbReference type="SAM" id="MobiDB-lite"/>
    </source>
</evidence>
<proteinExistence type="inferred from homology"/>
<dbReference type="Pfam" id="PF13491">
    <property type="entry name" value="FtsK_4TM"/>
    <property type="match status" value="1"/>
</dbReference>
<evidence type="ECO:0000313" key="19">
    <source>
        <dbReference type="Proteomes" id="UP000501466"/>
    </source>
</evidence>
<dbReference type="EMBL" id="AP021888">
    <property type="protein sequence ID" value="BBP43311.1"/>
    <property type="molecule type" value="Genomic_DNA"/>
</dbReference>
<feature type="domain" description="FtsK" evidence="17">
    <location>
        <begin position="493"/>
        <end position="710"/>
    </location>
</feature>
<feature type="transmembrane region" description="Helical" evidence="16">
    <location>
        <begin position="123"/>
        <end position="146"/>
    </location>
</feature>
<comment type="subcellular location">
    <subcellularLocation>
        <location evidence="1">Cell membrane</location>
        <topology evidence="1">Multi-pass membrane protein</topology>
    </subcellularLocation>
</comment>
<dbReference type="InterPro" id="IPR002543">
    <property type="entry name" value="FtsK_dom"/>
</dbReference>
<sequence>MTFKQAKKQTTPAVKEEKTENGFFRIGFPDLGWVLKDGLVLSSIGLAFFLFLVLFSYHPTDPGFDSASAQQAVNNYGGKTGAWLSSFILYLFGIFGFLIPFGVFMAAWVTLKLRAGSALDVSRFIFSLVGLFFLILSGAGLSALYLDPNNSLIQLPYSGGGVMGYELSQGLVASIDLLGATLVLLVMLATSFSLFTSYSWLTIVEVTGAISFRLFQFLKVQTESFQSQIEQKKTEQTSNQKTVEIKAPHSKTASDSQEHDKAEPQKPMLGVLKNQKNKVMALLAEKKTVKDKTAKVEPKIVSPELTPEEQSVKPKLGGQVSKRDNDLDEVDEDIGDYEVKIGQKISANNALPFIESGELPSVELLDPIPEYEDGFSEETLKNLSFLVEQRLEEFGVKVKVESVQPGPVVTRFEVLPAPGVKVSQINNLAKDLARVLSVKSVRVVDIIPGKSVVGIEIPNEEREVVSFREVISSEEFQKSPSPLTIALGKDIAGKSVVADIGKMPHLLVAGTTGAGKSVGINSMILSLLYKSTPEEVRMIMIDPKMLELSIYEDIPHLLTPVVTDMSDAANALRWCVFEMDRRYQLMAKLGVRNIAGYNAKVKGAIEDGKPIIDPLYQQVASFGLEPGQKPPTLDALPYIVVVVDEFADMIMVVGKEVEQLIARIAQKARAAGIHLILATQRPSVNVITGLIKANIPTRISFMVNTKIDSRTILDQGGAEQLLGMGDMLFMPPGSGSPKRVHGAYMTDDEVHRVAEFVKSQGEPQYLPSITQAPSSSEEGAGEEGEDAEQDKLYDEVVEFVIDGRRVSVSSVQRRFSIGYNRAARIVEAMERAGIVSSMRSNGNREVLVPKSE</sequence>
<evidence type="ECO:0000256" key="6">
    <source>
        <dbReference type="ARBA" id="ARBA00022692"/>
    </source>
</evidence>
<feature type="compositionally biased region" description="Acidic residues" evidence="15">
    <location>
        <begin position="779"/>
        <end position="788"/>
    </location>
</feature>
<dbReference type="GO" id="GO:0003677">
    <property type="term" value="F:DNA binding"/>
    <property type="evidence" value="ECO:0007669"/>
    <property type="project" value="UniProtKB-KW"/>
</dbReference>
<dbReference type="Pfam" id="PF01580">
    <property type="entry name" value="FtsK_SpoIIIE"/>
    <property type="match status" value="1"/>
</dbReference>
<keyword evidence="10 16" id="KW-1133">Transmembrane helix</keyword>
<evidence type="ECO:0000256" key="10">
    <source>
        <dbReference type="ARBA" id="ARBA00022989"/>
    </source>
</evidence>
<evidence type="ECO:0000256" key="3">
    <source>
        <dbReference type="ARBA" id="ARBA00020887"/>
    </source>
</evidence>
<evidence type="ECO:0000256" key="13">
    <source>
        <dbReference type="ARBA" id="ARBA00023306"/>
    </source>
</evidence>
<dbReference type="Proteomes" id="UP000501466">
    <property type="component" value="Chromosome"/>
</dbReference>
<dbReference type="GO" id="GO:0051301">
    <property type="term" value="P:cell division"/>
    <property type="evidence" value="ECO:0007669"/>
    <property type="project" value="UniProtKB-KW"/>
</dbReference>